<dbReference type="EMBL" id="BART01011516">
    <property type="protein sequence ID" value="GAG86102.1"/>
    <property type="molecule type" value="Genomic_DNA"/>
</dbReference>
<comment type="caution">
    <text evidence="1">The sequence shown here is derived from an EMBL/GenBank/DDBJ whole genome shotgun (WGS) entry which is preliminary data.</text>
</comment>
<organism evidence="1">
    <name type="scientific">marine sediment metagenome</name>
    <dbReference type="NCBI Taxonomy" id="412755"/>
    <lineage>
        <taxon>unclassified sequences</taxon>
        <taxon>metagenomes</taxon>
        <taxon>ecological metagenomes</taxon>
    </lineage>
</organism>
<proteinExistence type="predicted"/>
<accession>X1BYA2</accession>
<reference evidence="1" key="1">
    <citation type="journal article" date="2014" name="Front. Microbiol.">
        <title>High frequency of phylogenetically diverse reductive dehalogenase-homologous genes in deep subseafloor sedimentary metagenomes.</title>
        <authorList>
            <person name="Kawai M."/>
            <person name="Futagami T."/>
            <person name="Toyoda A."/>
            <person name="Takaki Y."/>
            <person name="Nishi S."/>
            <person name="Hori S."/>
            <person name="Arai W."/>
            <person name="Tsubouchi T."/>
            <person name="Morono Y."/>
            <person name="Uchiyama I."/>
            <person name="Ito T."/>
            <person name="Fujiyama A."/>
            <person name="Inagaki F."/>
            <person name="Takami H."/>
        </authorList>
    </citation>
    <scope>NUCLEOTIDE SEQUENCE</scope>
    <source>
        <strain evidence="1">Expedition CK06-06</strain>
    </source>
</reference>
<dbReference type="AlphaFoldDB" id="X1BYA2"/>
<gene>
    <name evidence="1" type="ORF">S01H4_24502</name>
</gene>
<protein>
    <submittedName>
        <fullName evidence="1">Uncharacterized protein</fullName>
    </submittedName>
</protein>
<name>X1BYA2_9ZZZZ</name>
<evidence type="ECO:0000313" key="1">
    <source>
        <dbReference type="EMBL" id="GAG86102.1"/>
    </source>
</evidence>
<feature type="non-terminal residue" evidence="1">
    <location>
        <position position="1"/>
    </location>
</feature>
<sequence>EETILRTIVPIKQVPDMRAFSETDLSFEHFNLEFHIV</sequence>